<proteinExistence type="predicted"/>
<dbReference type="Proteomes" id="UP001229421">
    <property type="component" value="Unassembled WGS sequence"/>
</dbReference>
<dbReference type="PANTHER" id="PTHR24171">
    <property type="entry name" value="ANKYRIN REPEAT DOMAIN-CONTAINING PROTEIN 39-RELATED"/>
    <property type="match status" value="1"/>
</dbReference>
<dbReference type="PROSITE" id="PS50088">
    <property type="entry name" value="ANK_REPEAT"/>
    <property type="match status" value="5"/>
</dbReference>
<dbReference type="InterPro" id="IPR002110">
    <property type="entry name" value="Ankyrin_rpt"/>
</dbReference>
<evidence type="ECO:0000256" key="1">
    <source>
        <dbReference type="ARBA" id="ARBA00022737"/>
    </source>
</evidence>
<evidence type="ECO:0000256" key="3">
    <source>
        <dbReference type="PROSITE-ProRule" id="PRU00023"/>
    </source>
</evidence>
<dbReference type="PANTHER" id="PTHR24171:SF9">
    <property type="entry name" value="ANKYRIN REPEAT DOMAIN-CONTAINING PROTEIN 39"/>
    <property type="match status" value="1"/>
</dbReference>
<sequence>MDRLVKPNVKELNLVFVKNHMCRTTFELTNLMHTLPVAVFLDTTNSSLLSITQRYLVIPPLGTACFTLRSQASNQPPLSAHAANILVRSSMVLNPKNDQESLRAMFSKPGPRIFKDATIPVSFVGPEVVSFLLSMARGSNIVDTPLILSKSISYCNDVDLNLLLKSAAMFGDYYCVNFFIHNNADVNNRDVNGKSVMSMAIESGNVDVVRVIIESGFVIDHTVDRFLHEAAIVNGVDIMEVLCMSYLDLDINSVDLCGQTPLHICAYRGHIEVVEFLVTLGSDPDVVDNYGWTPLHCASSEGHVRVVEFLLNACHYVKYALTKEEKSAIALAYENDHRDLYDMLYLGDVLHKAATINDIYGLEKCLAEGVKVDGKDQNGWTALHRAAFKGHAKSVKILLDHGAHVDLVDNTGCTALERAVDMGHAQVAVLLVTRGARVNLKSFIDQVDMNFDLEGVNKHRSLVASFC</sequence>
<evidence type="ECO:0000313" key="5">
    <source>
        <dbReference type="Proteomes" id="UP001229421"/>
    </source>
</evidence>
<accession>A0AAD8JX37</accession>
<protein>
    <submittedName>
        <fullName evidence="4">Uncharacterized protein</fullName>
    </submittedName>
</protein>
<feature type="repeat" description="ANK" evidence="3">
    <location>
        <begin position="257"/>
        <end position="289"/>
    </location>
</feature>
<keyword evidence="2 3" id="KW-0040">ANK repeat</keyword>
<dbReference type="PRINTS" id="PR01415">
    <property type="entry name" value="ANKYRIN"/>
</dbReference>
<gene>
    <name evidence="4" type="ORF">QVD17_33875</name>
</gene>
<dbReference type="AlphaFoldDB" id="A0AAD8JX37"/>
<reference evidence="4" key="1">
    <citation type="journal article" date="2023" name="bioRxiv">
        <title>Improved chromosome-level genome assembly for marigold (Tagetes erecta).</title>
        <authorList>
            <person name="Jiang F."/>
            <person name="Yuan L."/>
            <person name="Wang S."/>
            <person name="Wang H."/>
            <person name="Xu D."/>
            <person name="Wang A."/>
            <person name="Fan W."/>
        </authorList>
    </citation>
    <scope>NUCLEOTIDE SEQUENCE</scope>
    <source>
        <strain evidence="4">WSJ</strain>
        <tissue evidence="4">Leaf</tissue>
    </source>
</reference>
<dbReference type="SUPFAM" id="SSF48403">
    <property type="entry name" value="Ankyrin repeat"/>
    <property type="match status" value="1"/>
</dbReference>
<feature type="repeat" description="ANK" evidence="3">
    <location>
        <begin position="378"/>
        <end position="410"/>
    </location>
</feature>
<feature type="repeat" description="ANK" evidence="3">
    <location>
        <begin position="192"/>
        <end position="224"/>
    </location>
</feature>
<dbReference type="Pfam" id="PF12796">
    <property type="entry name" value="Ank_2"/>
    <property type="match status" value="2"/>
</dbReference>
<dbReference type="Gene3D" id="1.25.40.20">
    <property type="entry name" value="Ankyrin repeat-containing domain"/>
    <property type="match status" value="3"/>
</dbReference>
<feature type="repeat" description="ANK" evidence="3">
    <location>
        <begin position="411"/>
        <end position="443"/>
    </location>
</feature>
<organism evidence="4 5">
    <name type="scientific">Tagetes erecta</name>
    <name type="common">African marigold</name>
    <dbReference type="NCBI Taxonomy" id="13708"/>
    <lineage>
        <taxon>Eukaryota</taxon>
        <taxon>Viridiplantae</taxon>
        <taxon>Streptophyta</taxon>
        <taxon>Embryophyta</taxon>
        <taxon>Tracheophyta</taxon>
        <taxon>Spermatophyta</taxon>
        <taxon>Magnoliopsida</taxon>
        <taxon>eudicotyledons</taxon>
        <taxon>Gunneridae</taxon>
        <taxon>Pentapetalae</taxon>
        <taxon>asterids</taxon>
        <taxon>campanulids</taxon>
        <taxon>Asterales</taxon>
        <taxon>Asteraceae</taxon>
        <taxon>Asteroideae</taxon>
        <taxon>Heliantheae alliance</taxon>
        <taxon>Tageteae</taxon>
        <taxon>Tagetes</taxon>
    </lineage>
</organism>
<feature type="repeat" description="ANK" evidence="3">
    <location>
        <begin position="290"/>
        <end position="312"/>
    </location>
</feature>
<comment type="caution">
    <text evidence="4">The sequence shown here is derived from an EMBL/GenBank/DDBJ whole genome shotgun (WGS) entry which is preliminary data.</text>
</comment>
<dbReference type="PROSITE" id="PS50297">
    <property type="entry name" value="ANK_REP_REGION"/>
    <property type="match status" value="4"/>
</dbReference>
<dbReference type="InterPro" id="IPR036770">
    <property type="entry name" value="Ankyrin_rpt-contain_sf"/>
</dbReference>
<dbReference type="SMART" id="SM00248">
    <property type="entry name" value="ANK"/>
    <property type="match status" value="6"/>
</dbReference>
<keyword evidence="5" id="KW-1185">Reference proteome</keyword>
<evidence type="ECO:0000256" key="2">
    <source>
        <dbReference type="ARBA" id="ARBA00023043"/>
    </source>
</evidence>
<evidence type="ECO:0000313" key="4">
    <source>
        <dbReference type="EMBL" id="KAK1412535.1"/>
    </source>
</evidence>
<keyword evidence="1" id="KW-0677">Repeat</keyword>
<dbReference type="EMBL" id="JAUHHV010000009">
    <property type="protein sequence ID" value="KAK1412535.1"/>
    <property type="molecule type" value="Genomic_DNA"/>
</dbReference>
<dbReference type="Pfam" id="PF13637">
    <property type="entry name" value="Ank_4"/>
    <property type="match status" value="1"/>
</dbReference>
<name>A0AAD8JX37_TARER</name>